<dbReference type="InterPro" id="IPR037053">
    <property type="entry name" value="Phage_tail_collar_dom_sf"/>
</dbReference>
<feature type="region of interest" description="Disordered" evidence="1">
    <location>
        <begin position="106"/>
        <end position="125"/>
    </location>
</feature>
<evidence type="ECO:0000313" key="3">
    <source>
        <dbReference type="EMBL" id="MFD0960267.1"/>
    </source>
</evidence>
<dbReference type="Gene3D" id="3.90.1340.10">
    <property type="entry name" value="Phage tail collar domain"/>
    <property type="match status" value="1"/>
</dbReference>
<evidence type="ECO:0000256" key="1">
    <source>
        <dbReference type="SAM" id="MobiDB-lite"/>
    </source>
</evidence>
<sequence length="175" mass="18287">MIEPFIGTIMMFGGNFAPRGWAFCDGQLLPLAQNTALFSLLGTTYGGDGRTTFALPNLQGRVPMHPGQGPGLTMRRLGEQGGSSTITLTEADIPQHAHQLKHGSAVVPQGNPLNALPSQTSGRRGGELYAAPAGGEVMHRDVLSIAGGGQAHANMSPYLGIHFVIALVGVYPSRS</sequence>
<dbReference type="InterPro" id="IPR011083">
    <property type="entry name" value="Phage_tail_collar_dom"/>
</dbReference>
<proteinExistence type="predicted"/>
<dbReference type="EMBL" id="JBHTJZ010000017">
    <property type="protein sequence ID" value="MFD0960267.1"/>
    <property type="molecule type" value="Genomic_DNA"/>
</dbReference>
<gene>
    <name evidence="3" type="ORF">ACFQ2I_12800</name>
</gene>
<dbReference type="RefSeq" id="WP_377564703.1">
    <property type="nucleotide sequence ID" value="NZ_JBHTJZ010000017.1"/>
</dbReference>
<protein>
    <submittedName>
        <fullName evidence="3">Phage tail protein</fullName>
    </submittedName>
</protein>
<feature type="domain" description="Phage tail collar" evidence="2">
    <location>
        <begin position="7"/>
        <end position="63"/>
    </location>
</feature>
<dbReference type="Proteomes" id="UP001596989">
    <property type="component" value="Unassembled WGS sequence"/>
</dbReference>
<dbReference type="SUPFAM" id="SSF88874">
    <property type="entry name" value="Receptor-binding domain of short tail fibre protein gp12"/>
    <property type="match status" value="1"/>
</dbReference>
<comment type="caution">
    <text evidence="3">The sequence shown here is derived from an EMBL/GenBank/DDBJ whole genome shotgun (WGS) entry which is preliminary data.</text>
</comment>
<accession>A0ABW3HRS8</accession>
<reference evidence="4" key="1">
    <citation type="journal article" date="2019" name="Int. J. Syst. Evol. Microbiol.">
        <title>The Global Catalogue of Microorganisms (GCM) 10K type strain sequencing project: providing services to taxonomists for standard genome sequencing and annotation.</title>
        <authorList>
            <consortium name="The Broad Institute Genomics Platform"/>
            <consortium name="The Broad Institute Genome Sequencing Center for Infectious Disease"/>
            <person name="Wu L."/>
            <person name="Ma J."/>
        </authorList>
    </citation>
    <scope>NUCLEOTIDE SEQUENCE [LARGE SCALE GENOMIC DNA]</scope>
    <source>
        <strain evidence="4">CCUG 59129</strain>
    </source>
</reference>
<keyword evidence="4" id="KW-1185">Reference proteome</keyword>
<evidence type="ECO:0000313" key="4">
    <source>
        <dbReference type="Proteomes" id="UP001596989"/>
    </source>
</evidence>
<name>A0ABW3HRS8_9BACL</name>
<evidence type="ECO:0000259" key="2">
    <source>
        <dbReference type="Pfam" id="PF07484"/>
    </source>
</evidence>
<dbReference type="Pfam" id="PF07484">
    <property type="entry name" value="Collar"/>
    <property type="match status" value="1"/>
</dbReference>
<organism evidence="3 4">
    <name type="scientific">Paenibacillus chungangensis</name>
    <dbReference type="NCBI Taxonomy" id="696535"/>
    <lineage>
        <taxon>Bacteria</taxon>
        <taxon>Bacillati</taxon>
        <taxon>Bacillota</taxon>
        <taxon>Bacilli</taxon>
        <taxon>Bacillales</taxon>
        <taxon>Paenibacillaceae</taxon>
        <taxon>Paenibacillus</taxon>
    </lineage>
</organism>